<dbReference type="Pfam" id="PF00335">
    <property type="entry name" value="Tetraspanin"/>
    <property type="match status" value="1"/>
</dbReference>
<organism evidence="7 8">
    <name type="scientific">Hevea brasiliensis</name>
    <name type="common">Para rubber tree</name>
    <name type="synonym">Siphonia brasiliensis</name>
    <dbReference type="NCBI Taxonomy" id="3981"/>
    <lineage>
        <taxon>Eukaryota</taxon>
        <taxon>Viridiplantae</taxon>
        <taxon>Streptophyta</taxon>
        <taxon>Embryophyta</taxon>
        <taxon>Tracheophyta</taxon>
        <taxon>Spermatophyta</taxon>
        <taxon>Magnoliopsida</taxon>
        <taxon>eudicotyledons</taxon>
        <taxon>Gunneridae</taxon>
        <taxon>Pentapetalae</taxon>
        <taxon>rosids</taxon>
        <taxon>fabids</taxon>
        <taxon>Malpighiales</taxon>
        <taxon>Euphorbiaceae</taxon>
        <taxon>Crotonoideae</taxon>
        <taxon>Micrandreae</taxon>
        <taxon>Hevea</taxon>
    </lineage>
</organism>
<comment type="subcellular location">
    <subcellularLocation>
        <location evidence="1">Membrane</location>
        <topology evidence="1">Multi-pass membrane protein</topology>
    </subcellularLocation>
</comment>
<dbReference type="Proteomes" id="UP001174677">
    <property type="component" value="Chromosome 13"/>
</dbReference>
<sequence>MAENNNPDPNPNPTTEVVAITVTEENSKPKEVAERKITDKVTKVRKYAGLLSIISFILSLLILASVIWLLYMKDYDCEKHLRLPNLQIGLAILMIFVFLISNIVVFFRSRFPIPGFLIVMVPLIVIFTMGLAIVGADKMESRRIMATPVWFREKVRDEDHWRNIKSCIYNRGLCEDLASRSLNLKAYDFRMKKLSSVESGCCNPPIICEMEYVNATFWKKDEGISEKSEVEVGDCETWNNDRSILCYDCESCKEGFVGIMEKKWWNLGIFLILMALFLILAHISLFIAVMWEHYSE</sequence>
<evidence type="ECO:0000256" key="3">
    <source>
        <dbReference type="ARBA" id="ARBA00022692"/>
    </source>
</evidence>
<feature type="transmembrane region" description="Helical" evidence="6">
    <location>
        <begin position="83"/>
        <end position="107"/>
    </location>
</feature>
<reference evidence="7" key="1">
    <citation type="journal article" date="2023" name="Plant Biotechnol. J.">
        <title>Chromosome-level wild Hevea brasiliensis genome provides new tools for genomic-assisted breeding and valuable loci to elevate rubber yield.</title>
        <authorList>
            <person name="Cheng H."/>
            <person name="Song X."/>
            <person name="Hu Y."/>
            <person name="Wu T."/>
            <person name="Yang Q."/>
            <person name="An Z."/>
            <person name="Feng S."/>
            <person name="Deng Z."/>
            <person name="Wu W."/>
            <person name="Zeng X."/>
            <person name="Tu M."/>
            <person name="Wang X."/>
            <person name="Huang H."/>
        </authorList>
    </citation>
    <scope>NUCLEOTIDE SEQUENCE</scope>
    <source>
        <strain evidence="7">MT/VB/25A 57/8</strain>
    </source>
</reference>
<evidence type="ECO:0000256" key="5">
    <source>
        <dbReference type="ARBA" id="ARBA00023136"/>
    </source>
</evidence>
<evidence type="ECO:0000256" key="6">
    <source>
        <dbReference type="SAM" id="Phobius"/>
    </source>
</evidence>
<dbReference type="EMBL" id="JARPOI010000013">
    <property type="protein sequence ID" value="KAJ9162907.1"/>
    <property type="molecule type" value="Genomic_DNA"/>
</dbReference>
<gene>
    <name evidence="7" type="ORF">P3X46_022644</name>
</gene>
<keyword evidence="8" id="KW-1185">Reference proteome</keyword>
<dbReference type="PANTHER" id="PTHR32191">
    <property type="entry name" value="TETRASPANIN-8-RELATED"/>
    <property type="match status" value="1"/>
</dbReference>
<keyword evidence="3 6" id="KW-0812">Transmembrane</keyword>
<evidence type="ECO:0000256" key="1">
    <source>
        <dbReference type="ARBA" id="ARBA00004141"/>
    </source>
</evidence>
<evidence type="ECO:0000256" key="2">
    <source>
        <dbReference type="ARBA" id="ARBA00006840"/>
    </source>
</evidence>
<keyword evidence="4 6" id="KW-1133">Transmembrane helix</keyword>
<comment type="caution">
    <text evidence="7">The sequence shown here is derived from an EMBL/GenBank/DDBJ whole genome shotgun (WGS) entry which is preliminary data.</text>
</comment>
<accession>A0ABQ9L9I8</accession>
<comment type="similarity">
    <text evidence="2">Belongs to the tetraspanin (TM4SF) family.</text>
</comment>
<keyword evidence="5 6" id="KW-0472">Membrane</keyword>
<evidence type="ECO:0000313" key="8">
    <source>
        <dbReference type="Proteomes" id="UP001174677"/>
    </source>
</evidence>
<protein>
    <recommendedName>
        <fullName evidence="9">Tetraspanin-15</fullName>
    </recommendedName>
</protein>
<dbReference type="InterPro" id="IPR044991">
    <property type="entry name" value="TET_plant"/>
</dbReference>
<dbReference type="InterPro" id="IPR018499">
    <property type="entry name" value="Tetraspanin/Peripherin"/>
</dbReference>
<feature type="transmembrane region" description="Helical" evidence="6">
    <location>
        <begin position="113"/>
        <end position="136"/>
    </location>
</feature>
<evidence type="ECO:0000256" key="4">
    <source>
        <dbReference type="ARBA" id="ARBA00022989"/>
    </source>
</evidence>
<evidence type="ECO:0008006" key="9">
    <source>
        <dbReference type="Google" id="ProtNLM"/>
    </source>
</evidence>
<name>A0ABQ9L9I8_HEVBR</name>
<feature type="transmembrane region" description="Helical" evidence="6">
    <location>
        <begin position="269"/>
        <end position="291"/>
    </location>
</feature>
<evidence type="ECO:0000313" key="7">
    <source>
        <dbReference type="EMBL" id="KAJ9162907.1"/>
    </source>
</evidence>
<proteinExistence type="inferred from homology"/>
<feature type="transmembrane region" description="Helical" evidence="6">
    <location>
        <begin position="47"/>
        <end position="71"/>
    </location>
</feature>